<reference evidence="2" key="2">
    <citation type="submission" date="2020-01" db="EMBL/GenBank/DDBJ databases">
        <authorList>
            <person name="Campanaro S."/>
        </authorList>
    </citation>
    <scope>NUCLEOTIDE SEQUENCE</scope>
    <source>
        <strain evidence="2">AS06rmzACSIP_7</strain>
    </source>
</reference>
<feature type="domain" description="Glycosyltransferase 61 catalytic" evidence="1">
    <location>
        <begin position="254"/>
        <end position="432"/>
    </location>
</feature>
<dbReference type="InterPro" id="IPR011990">
    <property type="entry name" value="TPR-like_helical_dom_sf"/>
</dbReference>
<dbReference type="AlphaFoldDB" id="A0A971M5F7"/>
<dbReference type="SUPFAM" id="SSF48452">
    <property type="entry name" value="TPR-like"/>
    <property type="match status" value="1"/>
</dbReference>
<accession>A0A971M5F7</accession>
<sequence length="499" mass="55011">MLIKKVFRKVFGGGSTQAEEISLLAYNLQQQGRLEEAAKFAVQAAGLSHNNWLSHFIAGVALKGLGREKEACKYLRQANAISPKDPQTIQQLVKAVGVSEGVESAAAEYVAYCRKSGSEADIVISPIHTVLDWAERVGLPLLDAGEVEEIPFKTPHVWGKPPASETIIALSNRPYVADITDARIFSHSGLILTSDGVALSDTGGHPEFGRYVSFAYETVVLAQQPGKVLLNLGAFETREIEAGIFLSGSASDAFGHWLPEFLPKLQFLKQHPDFAALPIIVDANMPQSHFDHLRRFADNPLIKLQANESFLCRRLLVAPSPAFSPVELLPNNIPVHEMPGLSPRALYFIRGDESPGGETTRSRRIFLARRKTKWRRLLNEEEIAADLSKIGFETIFIEEMTVSEQIGLFQQALWIVAPNGSALLNLIFADTSVKLLILAQPNLFNWGTFQGPMDALGYQSICLCGEYAVARDQKHSDYSISREHVRKALVHMGMNEAQG</sequence>
<proteinExistence type="predicted"/>
<dbReference type="Gene3D" id="1.25.40.10">
    <property type="entry name" value="Tetratricopeptide repeat domain"/>
    <property type="match status" value="1"/>
</dbReference>
<dbReference type="InterPro" id="IPR049625">
    <property type="entry name" value="Glyco_transf_61_cat"/>
</dbReference>
<reference evidence="2" key="1">
    <citation type="journal article" date="2020" name="Biotechnol. Biofuels">
        <title>New insights from the biogas microbiome by comprehensive genome-resolved metagenomics of nearly 1600 species originating from multiple anaerobic digesters.</title>
        <authorList>
            <person name="Campanaro S."/>
            <person name="Treu L."/>
            <person name="Rodriguez-R L.M."/>
            <person name="Kovalovszki A."/>
            <person name="Ziels R.M."/>
            <person name="Maus I."/>
            <person name="Zhu X."/>
            <person name="Kougias P.G."/>
            <person name="Basile A."/>
            <person name="Luo G."/>
            <person name="Schluter A."/>
            <person name="Konstantinidis K.T."/>
            <person name="Angelidaki I."/>
        </authorList>
    </citation>
    <scope>NUCLEOTIDE SEQUENCE</scope>
    <source>
        <strain evidence="2">AS06rmzACSIP_7</strain>
    </source>
</reference>
<evidence type="ECO:0000259" key="1">
    <source>
        <dbReference type="Pfam" id="PF04577"/>
    </source>
</evidence>
<protein>
    <submittedName>
        <fullName evidence="2">DUF563 domain-containing protein</fullName>
    </submittedName>
</protein>
<evidence type="ECO:0000313" key="2">
    <source>
        <dbReference type="EMBL" id="NLW36388.1"/>
    </source>
</evidence>
<organism evidence="2 3">
    <name type="scientific">Syntrophorhabdus aromaticivorans</name>
    <dbReference type="NCBI Taxonomy" id="328301"/>
    <lineage>
        <taxon>Bacteria</taxon>
        <taxon>Pseudomonadati</taxon>
        <taxon>Thermodesulfobacteriota</taxon>
        <taxon>Syntrophorhabdia</taxon>
        <taxon>Syntrophorhabdales</taxon>
        <taxon>Syntrophorhabdaceae</taxon>
        <taxon>Syntrophorhabdus</taxon>
    </lineage>
</organism>
<dbReference type="Proteomes" id="UP000777265">
    <property type="component" value="Unassembled WGS sequence"/>
</dbReference>
<name>A0A971M5F7_9BACT</name>
<dbReference type="EMBL" id="JAAYEE010000245">
    <property type="protein sequence ID" value="NLW36388.1"/>
    <property type="molecule type" value="Genomic_DNA"/>
</dbReference>
<dbReference type="Pfam" id="PF04577">
    <property type="entry name" value="Glyco_transf_61"/>
    <property type="match status" value="1"/>
</dbReference>
<comment type="caution">
    <text evidence="2">The sequence shown here is derived from an EMBL/GenBank/DDBJ whole genome shotgun (WGS) entry which is preliminary data.</text>
</comment>
<evidence type="ECO:0000313" key="3">
    <source>
        <dbReference type="Proteomes" id="UP000777265"/>
    </source>
</evidence>
<dbReference type="GO" id="GO:0016757">
    <property type="term" value="F:glycosyltransferase activity"/>
    <property type="evidence" value="ECO:0007669"/>
    <property type="project" value="InterPro"/>
</dbReference>
<gene>
    <name evidence="2" type="ORF">GXY80_13080</name>
</gene>